<dbReference type="EMBL" id="JBHUIO010000005">
    <property type="protein sequence ID" value="MFD2169948.1"/>
    <property type="molecule type" value="Genomic_DNA"/>
</dbReference>
<protein>
    <recommendedName>
        <fullName evidence="4">Lipoprotein</fullName>
    </recommendedName>
</protein>
<feature type="chain" id="PRO_5047423298" description="Lipoprotein" evidence="1">
    <location>
        <begin position="21"/>
        <end position="156"/>
    </location>
</feature>
<dbReference type="Proteomes" id="UP001597343">
    <property type="component" value="Unassembled WGS sequence"/>
</dbReference>
<evidence type="ECO:0000256" key="1">
    <source>
        <dbReference type="SAM" id="SignalP"/>
    </source>
</evidence>
<sequence length="156" mass="17202">MQKGWIVVLLLLSLSLPGCSDDRAEREAKAVEAAKRFNADVLDYSKRPNGEVEEGFPDATARAQQSVKEQLLSLDEMRRNTRGSVPEVQAVQIVNTVPLGEDGADGFIVNTKVSYNLEAGSDYHAKVGLVIIPDGEAWKVDRVEFAHHLDLSDIQR</sequence>
<keyword evidence="1" id="KW-0732">Signal</keyword>
<reference evidence="3" key="1">
    <citation type="journal article" date="2019" name="Int. J. Syst. Evol. Microbiol.">
        <title>The Global Catalogue of Microorganisms (GCM) 10K type strain sequencing project: providing services to taxonomists for standard genome sequencing and annotation.</title>
        <authorList>
            <consortium name="The Broad Institute Genomics Platform"/>
            <consortium name="The Broad Institute Genome Sequencing Center for Infectious Disease"/>
            <person name="Wu L."/>
            <person name="Ma J."/>
        </authorList>
    </citation>
    <scope>NUCLEOTIDE SEQUENCE [LARGE SCALE GENOMIC DNA]</scope>
    <source>
        <strain evidence="3">CGMCC 1.13574</strain>
    </source>
</reference>
<gene>
    <name evidence="2" type="ORF">ACFSOY_08065</name>
</gene>
<evidence type="ECO:0000313" key="3">
    <source>
        <dbReference type="Proteomes" id="UP001597343"/>
    </source>
</evidence>
<feature type="signal peptide" evidence="1">
    <location>
        <begin position="1"/>
        <end position="20"/>
    </location>
</feature>
<comment type="caution">
    <text evidence="2">The sequence shown here is derived from an EMBL/GenBank/DDBJ whole genome shotgun (WGS) entry which is preliminary data.</text>
</comment>
<organism evidence="2 3">
    <name type="scientific">Tumebacillus lipolyticus</name>
    <dbReference type="NCBI Taxonomy" id="1280370"/>
    <lineage>
        <taxon>Bacteria</taxon>
        <taxon>Bacillati</taxon>
        <taxon>Bacillota</taxon>
        <taxon>Bacilli</taxon>
        <taxon>Bacillales</taxon>
        <taxon>Alicyclobacillaceae</taxon>
        <taxon>Tumebacillus</taxon>
    </lineage>
</organism>
<dbReference type="RefSeq" id="WP_386045494.1">
    <property type="nucleotide sequence ID" value="NZ_JBHUIO010000005.1"/>
</dbReference>
<keyword evidence="3" id="KW-1185">Reference proteome</keyword>
<proteinExistence type="predicted"/>
<evidence type="ECO:0000313" key="2">
    <source>
        <dbReference type="EMBL" id="MFD2169948.1"/>
    </source>
</evidence>
<accession>A0ABW4ZWY7</accession>
<evidence type="ECO:0008006" key="4">
    <source>
        <dbReference type="Google" id="ProtNLM"/>
    </source>
</evidence>
<name>A0ABW4ZWY7_9BACL</name>